<evidence type="ECO:0000313" key="2">
    <source>
        <dbReference type="Proteomes" id="UP000318815"/>
    </source>
</evidence>
<organism evidence="1 2">
    <name type="scientific">Chitinophaga pinensis</name>
    <dbReference type="NCBI Taxonomy" id="79329"/>
    <lineage>
        <taxon>Bacteria</taxon>
        <taxon>Pseudomonadati</taxon>
        <taxon>Bacteroidota</taxon>
        <taxon>Chitinophagia</taxon>
        <taxon>Chitinophagales</taxon>
        <taxon>Chitinophagaceae</taxon>
        <taxon>Chitinophaga</taxon>
    </lineage>
</organism>
<dbReference type="RefSeq" id="WP_146308187.1">
    <property type="nucleotide sequence ID" value="NZ_VOHS01000066.1"/>
</dbReference>
<evidence type="ECO:0000313" key="1">
    <source>
        <dbReference type="EMBL" id="TWV92746.1"/>
    </source>
</evidence>
<accession>A0A5C6LJ96</accession>
<dbReference type="EMBL" id="VOHS01000066">
    <property type="protein sequence ID" value="TWV92746.1"/>
    <property type="molecule type" value="Genomic_DNA"/>
</dbReference>
<evidence type="ECO:0008006" key="3">
    <source>
        <dbReference type="Google" id="ProtNLM"/>
    </source>
</evidence>
<comment type="caution">
    <text evidence="1">The sequence shown here is derived from an EMBL/GenBank/DDBJ whole genome shotgun (WGS) entry which is preliminary data.</text>
</comment>
<gene>
    <name evidence="1" type="ORF">FEF09_28210</name>
</gene>
<dbReference type="Gene3D" id="1.25.40.10">
    <property type="entry name" value="Tetratricopeptide repeat domain"/>
    <property type="match status" value="1"/>
</dbReference>
<dbReference type="AlphaFoldDB" id="A0A5C6LJ96"/>
<dbReference type="Proteomes" id="UP000318815">
    <property type="component" value="Unassembled WGS sequence"/>
</dbReference>
<reference evidence="1 2" key="1">
    <citation type="submission" date="2019-08" db="EMBL/GenBank/DDBJ databases">
        <title>Whole genome sequencing of chitin degrading bacteria Chitinophaga pinensis YS16.</title>
        <authorList>
            <person name="Singh R.P."/>
            <person name="Manchanda G."/>
            <person name="Maurya I.K."/>
            <person name="Joshi N.K."/>
            <person name="Srivastava A.K."/>
        </authorList>
    </citation>
    <scope>NUCLEOTIDE SEQUENCE [LARGE SCALE GENOMIC DNA]</scope>
    <source>
        <strain evidence="1 2">YS-16</strain>
    </source>
</reference>
<name>A0A5C6LJ96_9BACT</name>
<proteinExistence type="predicted"/>
<keyword evidence="2" id="KW-1185">Reference proteome</keyword>
<sequence length="119" mass="14047">MKYYEHHPSVYYVSSPMVHEIISAAYNKMGKKTEATNYMLNALHQYPPRGTQDSLTYLHRLGNAFREQKEFNKSENYFKQIYAISYRLHKDEDYANINLGHVIWMPVSLQKPDIISTRA</sequence>
<dbReference type="InterPro" id="IPR011990">
    <property type="entry name" value="TPR-like_helical_dom_sf"/>
</dbReference>
<protein>
    <recommendedName>
        <fullName evidence="3">Tetratricopeptide repeat protein</fullName>
    </recommendedName>
</protein>
<dbReference type="SUPFAM" id="SSF48452">
    <property type="entry name" value="TPR-like"/>
    <property type="match status" value="1"/>
</dbReference>